<dbReference type="InterPro" id="IPR000639">
    <property type="entry name" value="Epox_hydrolase-like"/>
</dbReference>
<dbReference type="RefSeq" id="WP_277867087.1">
    <property type="nucleotide sequence ID" value="NZ_JAKKUT010000002.1"/>
</dbReference>
<name>A0ABT6F089_9SYNE</name>
<comment type="caution">
    <text evidence="2">The sequence shown here is derived from an EMBL/GenBank/DDBJ whole genome shotgun (WGS) entry which is preliminary data.</text>
</comment>
<feature type="domain" description="AB hydrolase-1" evidence="1">
    <location>
        <begin position="36"/>
        <end position="287"/>
    </location>
</feature>
<proteinExistence type="predicted"/>
<dbReference type="InterPro" id="IPR029058">
    <property type="entry name" value="AB_hydrolase_fold"/>
</dbReference>
<evidence type="ECO:0000259" key="1">
    <source>
        <dbReference type="Pfam" id="PF12697"/>
    </source>
</evidence>
<dbReference type="PANTHER" id="PTHR46438">
    <property type="entry name" value="ALPHA/BETA-HYDROLASES SUPERFAMILY PROTEIN"/>
    <property type="match status" value="1"/>
</dbReference>
<sequence>MAPTPVTEHTYLPAQTYQWRDWAIAYRQSGDAGPPVVLIHGFGASSLHWRKNLPVLGATFQVYALDLIGFGQSAKPNPDNFAYTFDHWAQLVLDFCQDIIGEPVFLVGNSIGCVVALQAAVTEPNRVRGLALLNCSLRQLHHRNREKLPWYQQWGVNLVQKFLAYPPLGHLFFASLAKPKAIRKILCQAYASADAVSDELIDIIYQPARDPGAADVFIAFITYSDGPLPEDLLAQITCPTLILWGEKDPWEDYRVGQEWVKFPGVKEFILLPGLGHCPQDQDPDVVNTYLQTFLADLALR</sequence>
<dbReference type="Proteomes" id="UP001154265">
    <property type="component" value="Unassembled WGS sequence"/>
</dbReference>
<dbReference type="GO" id="GO:0016787">
    <property type="term" value="F:hydrolase activity"/>
    <property type="evidence" value="ECO:0007669"/>
    <property type="project" value="UniProtKB-KW"/>
</dbReference>
<dbReference type="Gene3D" id="3.40.50.1820">
    <property type="entry name" value="alpha/beta hydrolase"/>
    <property type="match status" value="1"/>
</dbReference>
<organism evidence="2 3">
    <name type="scientific">Candidatus Synechococcus calcipolaris G9</name>
    <dbReference type="NCBI Taxonomy" id="1497997"/>
    <lineage>
        <taxon>Bacteria</taxon>
        <taxon>Bacillati</taxon>
        <taxon>Cyanobacteriota</taxon>
        <taxon>Cyanophyceae</taxon>
        <taxon>Synechococcales</taxon>
        <taxon>Synechococcaceae</taxon>
        <taxon>Synechococcus</taxon>
    </lineage>
</organism>
<evidence type="ECO:0000313" key="3">
    <source>
        <dbReference type="Proteomes" id="UP001154265"/>
    </source>
</evidence>
<dbReference type="EMBL" id="JAKKUT010000002">
    <property type="protein sequence ID" value="MDG2991208.1"/>
    <property type="molecule type" value="Genomic_DNA"/>
</dbReference>
<dbReference type="PRINTS" id="PR00412">
    <property type="entry name" value="EPOXHYDRLASE"/>
</dbReference>
<dbReference type="SUPFAM" id="SSF53474">
    <property type="entry name" value="alpha/beta-Hydrolases"/>
    <property type="match status" value="1"/>
</dbReference>
<evidence type="ECO:0000313" key="2">
    <source>
        <dbReference type="EMBL" id="MDG2991208.1"/>
    </source>
</evidence>
<gene>
    <name evidence="2" type="ORF">L3556_09740</name>
</gene>
<dbReference type="PRINTS" id="PR00111">
    <property type="entry name" value="ABHYDROLASE"/>
</dbReference>
<protein>
    <submittedName>
        <fullName evidence="2">Alpha/beta fold hydrolase</fullName>
    </submittedName>
</protein>
<dbReference type="PANTHER" id="PTHR46438:SF12">
    <property type="entry name" value="ALPHA_BETA-HYDROLASES SUPERFAMILY PROTEIN"/>
    <property type="match status" value="1"/>
</dbReference>
<keyword evidence="3" id="KW-1185">Reference proteome</keyword>
<dbReference type="Pfam" id="PF12697">
    <property type="entry name" value="Abhydrolase_6"/>
    <property type="match status" value="1"/>
</dbReference>
<reference evidence="2" key="2">
    <citation type="submission" date="2022-01" db="EMBL/GenBank/DDBJ databases">
        <authorList>
            <person name="Zivanovic Y."/>
            <person name="Moreira D."/>
            <person name="Lopez-Garcia P."/>
        </authorList>
    </citation>
    <scope>NUCLEOTIDE SEQUENCE</scope>
    <source>
        <strain evidence="2">G9</strain>
    </source>
</reference>
<dbReference type="InterPro" id="IPR000073">
    <property type="entry name" value="AB_hydrolase_1"/>
</dbReference>
<reference evidence="2" key="1">
    <citation type="journal article" date="2022" name="Genome Biol. Evol.">
        <title>A New Gene Family Diagnostic for Intracellular Biomineralization of Amorphous Ca Carbonates by Cyanobacteria.</title>
        <authorList>
            <person name="Benzerara K."/>
            <person name="Duprat E."/>
            <person name="Bitard-Feildel T."/>
            <person name="Caumes G."/>
            <person name="Cassier-Chauvat C."/>
            <person name="Chauvat F."/>
            <person name="Dezi M."/>
            <person name="Diop S.I."/>
            <person name="Gaschignard G."/>
            <person name="Gorgen S."/>
            <person name="Gugger M."/>
            <person name="Lopez-Garcia P."/>
            <person name="Millet M."/>
            <person name="Skouri-Panet F."/>
            <person name="Moreira D."/>
            <person name="Callebaut I."/>
        </authorList>
    </citation>
    <scope>NUCLEOTIDE SEQUENCE</scope>
    <source>
        <strain evidence="2">G9</strain>
    </source>
</reference>
<accession>A0ABT6F089</accession>
<keyword evidence="2" id="KW-0378">Hydrolase</keyword>